<organism evidence="1 2">
    <name type="scientific">Candidatus Avimonoglobus intestinipullorum</name>
    <dbReference type="NCBI Taxonomy" id="2840699"/>
    <lineage>
        <taxon>Bacteria</taxon>
        <taxon>Bacillati</taxon>
        <taxon>Bacillota</taxon>
        <taxon>Clostridia</taxon>
        <taxon>Eubacteriales</taxon>
        <taxon>Candidatus Avimonoglobus</taxon>
    </lineage>
</organism>
<gene>
    <name evidence="1" type="ORF">IAB04_02995</name>
</gene>
<name>A0A9D1S639_9FIRM</name>
<reference evidence="1" key="1">
    <citation type="submission" date="2020-10" db="EMBL/GenBank/DDBJ databases">
        <authorList>
            <person name="Gilroy R."/>
        </authorList>
    </citation>
    <scope>NUCLEOTIDE SEQUENCE</scope>
    <source>
        <strain evidence="1">ChiSjej4B22-9803</strain>
    </source>
</reference>
<sequence>MKNMVMVIIVSKNFPAGNSSLDNGYVKLTHITSDITVPKSVLTTVFLKHCHIYPDDTTTSHAFQSGCCGKSLNSSVSSAFGVILCVNTFQNGIKTDIQNIVTIE</sequence>
<dbReference type="AlphaFoldDB" id="A0A9D1S639"/>
<accession>A0A9D1S639</accession>
<reference evidence="1" key="2">
    <citation type="journal article" date="2021" name="PeerJ">
        <title>Extensive microbial diversity within the chicken gut microbiome revealed by metagenomics and culture.</title>
        <authorList>
            <person name="Gilroy R."/>
            <person name="Ravi A."/>
            <person name="Getino M."/>
            <person name="Pursley I."/>
            <person name="Horton D.L."/>
            <person name="Alikhan N.F."/>
            <person name="Baker D."/>
            <person name="Gharbi K."/>
            <person name="Hall N."/>
            <person name="Watson M."/>
            <person name="Adriaenssens E.M."/>
            <person name="Foster-Nyarko E."/>
            <person name="Jarju S."/>
            <person name="Secka A."/>
            <person name="Antonio M."/>
            <person name="Oren A."/>
            <person name="Chaudhuri R.R."/>
            <person name="La Ragione R."/>
            <person name="Hildebrand F."/>
            <person name="Pallen M.J."/>
        </authorList>
    </citation>
    <scope>NUCLEOTIDE SEQUENCE</scope>
    <source>
        <strain evidence="1">ChiSjej4B22-9803</strain>
    </source>
</reference>
<dbReference type="EMBL" id="DVND01000077">
    <property type="protein sequence ID" value="HIU48306.1"/>
    <property type="molecule type" value="Genomic_DNA"/>
</dbReference>
<protein>
    <submittedName>
        <fullName evidence="1">Uncharacterized protein</fullName>
    </submittedName>
</protein>
<evidence type="ECO:0000313" key="2">
    <source>
        <dbReference type="Proteomes" id="UP000824111"/>
    </source>
</evidence>
<proteinExistence type="predicted"/>
<dbReference type="Proteomes" id="UP000824111">
    <property type="component" value="Unassembled WGS sequence"/>
</dbReference>
<comment type="caution">
    <text evidence="1">The sequence shown here is derived from an EMBL/GenBank/DDBJ whole genome shotgun (WGS) entry which is preliminary data.</text>
</comment>
<evidence type="ECO:0000313" key="1">
    <source>
        <dbReference type="EMBL" id="HIU48306.1"/>
    </source>
</evidence>